<dbReference type="OrthoDB" id="329835at2759"/>
<dbReference type="Gene3D" id="3.40.50.1820">
    <property type="entry name" value="alpha/beta hydrolase"/>
    <property type="match status" value="1"/>
</dbReference>
<organism evidence="11">
    <name type="scientific">Petromyces alliaceus</name>
    <name type="common">Aspergillus alliaceus</name>
    <dbReference type="NCBI Taxonomy" id="209559"/>
    <lineage>
        <taxon>Eukaryota</taxon>
        <taxon>Fungi</taxon>
        <taxon>Dikarya</taxon>
        <taxon>Ascomycota</taxon>
        <taxon>Pezizomycotina</taxon>
        <taxon>Eurotiomycetes</taxon>
        <taxon>Eurotiomycetidae</taxon>
        <taxon>Eurotiales</taxon>
        <taxon>Aspergillaceae</taxon>
        <taxon>Aspergillus</taxon>
        <taxon>Aspergillus subgen. Circumdati</taxon>
    </lineage>
</organism>
<dbReference type="Gene3D" id="3.40.366.10">
    <property type="entry name" value="Malonyl-Coenzyme A Acyl Carrier Protein, domain 2"/>
    <property type="match status" value="2"/>
</dbReference>
<dbReference type="SMART" id="SM00825">
    <property type="entry name" value="PKS_KS"/>
    <property type="match status" value="1"/>
</dbReference>
<dbReference type="GO" id="GO:0004315">
    <property type="term" value="F:3-oxoacyl-[acyl-carrier-protein] synthase activity"/>
    <property type="evidence" value="ECO:0007669"/>
    <property type="project" value="InterPro"/>
</dbReference>
<feature type="domain" description="PKS/mFAS DH" evidence="10">
    <location>
        <begin position="1509"/>
        <end position="1803"/>
    </location>
</feature>
<accession>A0A5N7CNL2</accession>
<dbReference type="SUPFAM" id="SSF53335">
    <property type="entry name" value="S-adenosyl-L-methionine-dependent methyltransferases"/>
    <property type="match status" value="1"/>
</dbReference>
<dbReference type="SMART" id="SM00827">
    <property type="entry name" value="PKS_AT"/>
    <property type="match status" value="1"/>
</dbReference>
<evidence type="ECO:0000259" key="8">
    <source>
        <dbReference type="PROSITE" id="PS50075"/>
    </source>
</evidence>
<keyword evidence="5" id="KW-0949">S-adenosyl-L-methionine</keyword>
<feature type="region of interest" description="N-terminal hotdog fold" evidence="7">
    <location>
        <begin position="1509"/>
        <end position="1628"/>
    </location>
</feature>
<dbReference type="InterPro" id="IPR009081">
    <property type="entry name" value="PP-bd_ACP"/>
</dbReference>
<dbReference type="Gene3D" id="3.10.129.110">
    <property type="entry name" value="Polyketide synthase dehydratase"/>
    <property type="match status" value="1"/>
</dbReference>
<dbReference type="Pfam" id="PF16073">
    <property type="entry name" value="SAT"/>
    <property type="match status" value="1"/>
</dbReference>
<feature type="domain" description="Carrier" evidence="8">
    <location>
        <begin position="1841"/>
        <end position="1918"/>
    </location>
</feature>
<dbReference type="InterPro" id="IPR014031">
    <property type="entry name" value="Ketoacyl_synth_C"/>
</dbReference>
<dbReference type="Pfam" id="PF22621">
    <property type="entry name" value="CurL-like_PKS_C"/>
    <property type="match status" value="1"/>
</dbReference>
<dbReference type="SUPFAM" id="SSF47336">
    <property type="entry name" value="ACP-like"/>
    <property type="match status" value="2"/>
</dbReference>
<dbReference type="GO" id="GO:0044550">
    <property type="term" value="P:secondary metabolite biosynthetic process"/>
    <property type="evidence" value="ECO:0007669"/>
    <property type="project" value="TreeGrafter"/>
</dbReference>
<dbReference type="InterPro" id="IPR020806">
    <property type="entry name" value="PKS_PP-bd"/>
</dbReference>
<dbReference type="SUPFAM" id="SSF53901">
    <property type="entry name" value="Thiolase-like"/>
    <property type="match status" value="1"/>
</dbReference>
<dbReference type="Pfam" id="PF00975">
    <property type="entry name" value="Thioesterase"/>
    <property type="match status" value="1"/>
</dbReference>
<keyword evidence="3" id="KW-0489">Methyltransferase</keyword>
<dbReference type="CDD" id="cd02440">
    <property type="entry name" value="AdoMet_MTases"/>
    <property type="match status" value="1"/>
</dbReference>
<proteinExistence type="predicted"/>
<gene>
    <name evidence="11" type="ORF">BDV23DRAFT_194192</name>
</gene>
<dbReference type="InterPro" id="IPR014043">
    <property type="entry name" value="Acyl_transferase_dom"/>
</dbReference>
<dbReference type="NCBIfam" id="TIGR04532">
    <property type="entry name" value="PT_fungal_PKS"/>
    <property type="match status" value="1"/>
</dbReference>
<feature type="active site" description="Proton acceptor; for dehydratase activity" evidence="7">
    <location>
        <position position="1541"/>
    </location>
</feature>
<evidence type="ECO:0000256" key="2">
    <source>
        <dbReference type="ARBA" id="ARBA00022553"/>
    </source>
</evidence>
<dbReference type="InterPro" id="IPR016461">
    <property type="entry name" value="COMT-like"/>
</dbReference>
<dbReference type="Pfam" id="PF00550">
    <property type="entry name" value="PP-binding"/>
    <property type="match status" value="2"/>
</dbReference>
<evidence type="ECO:0000256" key="7">
    <source>
        <dbReference type="PROSITE-ProRule" id="PRU01363"/>
    </source>
</evidence>
<dbReference type="PROSITE" id="PS52004">
    <property type="entry name" value="KS3_2"/>
    <property type="match status" value="1"/>
</dbReference>
<reference evidence="11" key="1">
    <citation type="submission" date="2019-04" db="EMBL/GenBank/DDBJ databases">
        <title>Friends and foes A comparative genomics studyof 23 Aspergillus species from section Flavi.</title>
        <authorList>
            <consortium name="DOE Joint Genome Institute"/>
            <person name="Kjaerbolling I."/>
            <person name="Vesth T."/>
            <person name="Frisvad J.C."/>
            <person name="Nybo J.L."/>
            <person name="Theobald S."/>
            <person name="Kildgaard S."/>
            <person name="Isbrandt T."/>
            <person name="Kuo A."/>
            <person name="Sato A."/>
            <person name="Lyhne E.K."/>
            <person name="Kogle M.E."/>
            <person name="Wiebenga A."/>
            <person name="Kun R.S."/>
            <person name="Lubbers R.J."/>
            <person name="Makela M.R."/>
            <person name="Barry K."/>
            <person name="Chovatia M."/>
            <person name="Clum A."/>
            <person name="Daum C."/>
            <person name="Haridas S."/>
            <person name="He G."/>
            <person name="LaButti K."/>
            <person name="Lipzen A."/>
            <person name="Mondo S."/>
            <person name="Riley R."/>
            <person name="Salamov A."/>
            <person name="Simmons B.A."/>
            <person name="Magnuson J.K."/>
            <person name="Henrissat B."/>
            <person name="Mortensen U.H."/>
            <person name="Larsen T.O."/>
            <person name="Devries R.P."/>
            <person name="Grigoriev I.V."/>
            <person name="Machida M."/>
            <person name="Baker S.E."/>
            <person name="Andersen M.R."/>
        </authorList>
    </citation>
    <scope>NUCLEOTIDE SEQUENCE [LARGE SCALE GENOMIC DNA]</scope>
    <source>
        <strain evidence="11">IBT 14317</strain>
    </source>
</reference>
<evidence type="ECO:0000256" key="1">
    <source>
        <dbReference type="ARBA" id="ARBA00022450"/>
    </source>
</evidence>
<dbReference type="Pfam" id="PF00891">
    <property type="entry name" value="Methyltransf_2"/>
    <property type="match status" value="1"/>
</dbReference>
<dbReference type="Pfam" id="PF00698">
    <property type="entry name" value="Acyl_transf_1"/>
    <property type="match status" value="1"/>
</dbReference>
<dbReference type="InterPro" id="IPR001227">
    <property type="entry name" value="Ac_transferase_dom_sf"/>
</dbReference>
<name>A0A5N7CNL2_PETAA</name>
<dbReference type="InterPro" id="IPR030918">
    <property type="entry name" value="PT_fungal_PKS"/>
</dbReference>
<dbReference type="CDD" id="cd00833">
    <property type="entry name" value="PKS"/>
    <property type="match status" value="1"/>
</dbReference>
<dbReference type="SMART" id="SM00823">
    <property type="entry name" value="PKS_PP"/>
    <property type="match status" value="2"/>
</dbReference>
<dbReference type="PROSITE" id="PS50075">
    <property type="entry name" value="CARRIER"/>
    <property type="match status" value="2"/>
</dbReference>
<keyword evidence="2" id="KW-0597">Phosphoprotein</keyword>
<sequence>MEELTQSLVEDVKALNDHLRSTGHPTPSSDRYTPAVVLPVDASPDAHSARERILDHALRLFRLAAGPSEYLLNLQTGRQLRSVVRMAITNGLFVENPPQHLAHSSTSALLRNDADFHDWAVIMTDLSFPTAYSMVEAHERWPNSLEGSQTAYNIAVDSSLPFFQHLAQQPDRQRQFAGFMRSMARSQGTDVEKLAHGWNWVALGRARVVDVGGSTGHASLALARKFPELNFVVEDLPDVVANGPEYLASLDDAHELKHRIEYRAHSFFHPQPVQDADVYFLRMVLHNWSNGDCVRILSQLVKALKPGARILIVDIVLPEPGVMPASKERLLRAQDLIMMQVYNSMERHLEDWMEIFNKVDARLKVKITQPPGGLILTFSTTLYNTTDLCHPPTNSLLVGFCTGSLAAAAVACSRTTTDLQALGVEAVVVAFRVGMHVARRANTLVAENPTHLESWTVIVADKSESQVEGLLQIFINEKDLPVLMRPYISAVGNNTVTISGSPKVLQALSDSSHFADRKAFPVPIYAPYHAGHIFCEADVDSILQFRSMTNFVQQQTLKTPLISCATGRFLEETVFSDILRALVTEILTCQIRFDKVDESIVRQIERTPAQLIPLHTHIASRLTTSLSEIGVEFAETQRQPPSDDASKIAITGFSGRFPEADGLAEFWALLQEGLDVHKPIPADRFDREAHYDASLGRKNTSRIRHGCWIRNPGLFDARFFQMSPREAHQSDPAQRLALLTAYEAMEMAGFVPDRTPSGRRDRVGVYYGMTSDDWREVNSSQDIDTYYIPGGIRAGPSVSVDTACSSSLAAINVACTALLNRDCDTALAGGTNILTNPDNFAGLDRGHFLSSTGNCKTFDDDADGYCRADGVGTVILKRLSDAIADSDPIFGVVVGAQTSHSAEAASLFRQLLTASGIHPHDISYIEMHGTGTQAGDAVEMKSVLQSFAWDNRLKANVGHGESASGVTARIPPHCGIKGKINSRFPTDLTQRNVHIALTETEWIRPVGGKRRSFVNNFSAAGGNTALLLEDAPSSNMENLADPRQYHTVAVSARSLKALSRNMEALAEFIGSDTSPDLLARIAYTTTARRMHHSYRASVTGNTLQDVKRQLLDTAASPDVEPCPTKCPDLGFLFTGQGAQQTAMARELYENFTSFRDDIANFDAVGRGYGFSSILPLITGAVDIAELSPIIIQLGTVVIQIAMARLWQNWGVIPGYVLGHSLGEYAALHLAGVLSISDTIYLAGSRAALLEKRCTAGSHGMLAVKASLADLEGVLKDVRVEVACINGRDDTVLSGSNFEIDRTSSKLSEQRVIFKKLTLPFAFHSSQVDPILEELEHIASRVTFQAPRIPIVSPLLCRIITEEGVIRAGYVRRHCREPVDFLGALQAARRAGIIDSGALAVEIGGHPILARLLKDVTVCPTLSQRDDTFKTLANSLSVLHCAGVPLNWGEYHRDFKGSHQVVTLPGYSWDYQNYWIQYENNFCLTKGCPVQSGKGQAVPLASTRLSPSVQRIVEEQVNDTHVIVVIESDLNDPELLPVALEHKVNGLILCPSSLYADIAQTLGDYLLKGKQDFTGHQIDVWAESQLLRASLDMDWDKARGIMKVYSVDNSGQPTADHAQCVVQLHRTKDWHDNWDRQLYLIQRSIAQLTKGIEERSTHKMHRGLVYKLFSSVMEYGRSYQGIEDVMFDSAGLEATARVRLQSTKGQYALNPFWLDSFGHLTGFVMNCNDSLDLTEHLYVNHGWGFMRCAERFSPDTIYQTHVKMQPTSGSNSLYTGDVYVLRENRIIAQFGAVTFQRVSRRVLGMLLPATISKGSTSALKHKSVVAARPGPMLEATEPGKRQPAANLWQEVLGVIAQEVGLQSSQLTEEVHFADMGVDSLMSLTILGILRETLSLDLPSHLFEECPSVQSLRHYLEIPSLSDPSSIGTSWYPTPSESVMTASTSPIAKHTSSSRDSAVDVANTTVQLVLSLLAEEMGLTPQELSKEDDLTELGLDSLLALTTLGRAREMGLDLPQGFFLQHTTISSITAALRAILGSPNDDVLLTPATIHPSAASVLLQGNDSCSQLLFLFPDGSGSSTSYAMIPTISQDVCVYAMDCPYLKRPKEMKCALQDLTPLYVSEIRRRQPHGPYNLAGWSAGGIAAYDAAQCLVEQGETVERLILIDSPNPMNLEKCPPHFYRFLEQAGVFGSHSGQKPPAWLLQHFQAFNDVLEQYNPVPFCPTRAAPAATLIWAQDGVCKSPTNPRPEYSPGDPEVISWLLESREDVGYNGWDVLLEESNIRIERIAGANHFTVVRMPAATRLAEILRKIMSE</sequence>
<dbReference type="GO" id="GO:0004312">
    <property type="term" value="F:fatty acid synthase activity"/>
    <property type="evidence" value="ECO:0007669"/>
    <property type="project" value="TreeGrafter"/>
</dbReference>
<dbReference type="GO" id="GO:0032259">
    <property type="term" value="P:methylation"/>
    <property type="evidence" value="ECO:0007669"/>
    <property type="project" value="UniProtKB-KW"/>
</dbReference>
<dbReference type="SUPFAM" id="SSF53474">
    <property type="entry name" value="alpha/beta-Hydrolases"/>
    <property type="match status" value="1"/>
</dbReference>
<dbReference type="InterPro" id="IPR016036">
    <property type="entry name" value="Malonyl_transacylase_ACP-bd"/>
</dbReference>
<feature type="active site" description="Proton donor; for dehydratase activity" evidence="7">
    <location>
        <position position="1714"/>
    </location>
</feature>
<evidence type="ECO:0000313" key="11">
    <source>
        <dbReference type="EMBL" id="KAE8395479.1"/>
    </source>
</evidence>
<dbReference type="EMBL" id="ML735218">
    <property type="protein sequence ID" value="KAE8395479.1"/>
    <property type="molecule type" value="Genomic_DNA"/>
</dbReference>
<dbReference type="FunFam" id="3.10.129.110:FF:000001">
    <property type="entry name" value="Sterigmatocystin biosynthesis polyketide synthase"/>
    <property type="match status" value="1"/>
</dbReference>
<evidence type="ECO:0008006" key="12">
    <source>
        <dbReference type="Google" id="ProtNLM"/>
    </source>
</evidence>
<dbReference type="Gene3D" id="3.40.50.150">
    <property type="entry name" value="Vaccinia Virus protein VP39"/>
    <property type="match status" value="1"/>
</dbReference>
<dbReference type="InterPro" id="IPR029058">
    <property type="entry name" value="AB_hydrolase_fold"/>
</dbReference>
<dbReference type="Pfam" id="PF00109">
    <property type="entry name" value="ketoacyl-synt"/>
    <property type="match status" value="1"/>
</dbReference>
<dbReference type="Pfam" id="PF02801">
    <property type="entry name" value="Ketoacyl-synt_C"/>
    <property type="match status" value="1"/>
</dbReference>
<dbReference type="InterPro" id="IPR016035">
    <property type="entry name" value="Acyl_Trfase/lysoPLipase"/>
</dbReference>
<dbReference type="InterPro" id="IPR018201">
    <property type="entry name" value="Ketoacyl_synth_AS"/>
</dbReference>
<dbReference type="FunFam" id="3.40.50.1820:FF:000116">
    <property type="entry name" value="Sterigmatocystin biosynthesis polyketide synthase"/>
    <property type="match status" value="1"/>
</dbReference>
<keyword evidence="1" id="KW-0596">Phosphopantetheine</keyword>
<dbReference type="InterPro" id="IPR050091">
    <property type="entry name" value="PKS_NRPS_Biosynth_Enz"/>
</dbReference>
<dbReference type="FunFam" id="1.10.1200.10:FF:000011">
    <property type="entry name" value="Sterigmatocystin biosynthesis polyketide synthase"/>
    <property type="match status" value="1"/>
</dbReference>
<dbReference type="InterPro" id="IPR006162">
    <property type="entry name" value="Ppantetheine_attach_site"/>
</dbReference>
<protein>
    <recommendedName>
        <fullName evidence="12">Polyketide synthase</fullName>
    </recommendedName>
</protein>
<evidence type="ECO:0000256" key="3">
    <source>
        <dbReference type="ARBA" id="ARBA00022603"/>
    </source>
</evidence>
<keyword evidence="6" id="KW-0677">Repeat</keyword>
<evidence type="ECO:0000259" key="9">
    <source>
        <dbReference type="PROSITE" id="PS52004"/>
    </source>
</evidence>
<dbReference type="PROSITE" id="PS00012">
    <property type="entry name" value="PHOSPHOPANTETHEINE"/>
    <property type="match status" value="2"/>
</dbReference>
<dbReference type="InterPro" id="IPR049900">
    <property type="entry name" value="PKS_mFAS_DH"/>
</dbReference>
<dbReference type="GO" id="GO:0031177">
    <property type="term" value="F:phosphopantetheine binding"/>
    <property type="evidence" value="ECO:0007669"/>
    <property type="project" value="InterPro"/>
</dbReference>
<dbReference type="Gene3D" id="3.30.70.3290">
    <property type="match status" value="1"/>
</dbReference>
<dbReference type="Gene3D" id="1.10.1200.10">
    <property type="entry name" value="ACP-like"/>
    <property type="match status" value="2"/>
</dbReference>
<dbReference type="PANTHER" id="PTHR43775">
    <property type="entry name" value="FATTY ACID SYNTHASE"/>
    <property type="match status" value="1"/>
</dbReference>
<dbReference type="InterPro" id="IPR029063">
    <property type="entry name" value="SAM-dependent_MTases_sf"/>
</dbReference>
<evidence type="ECO:0000259" key="10">
    <source>
        <dbReference type="PROSITE" id="PS52019"/>
    </source>
</evidence>
<keyword evidence="4" id="KW-0808">Transferase</keyword>
<dbReference type="GO" id="GO:0006633">
    <property type="term" value="P:fatty acid biosynthetic process"/>
    <property type="evidence" value="ECO:0007669"/>
    <property type="project" value="InterPro"/>
</dbReference>
<dbReference type="PANTHER" id="PTHR43775:SF45">
    <property type="entry name" value="CONIDIAL PIGMENT POLYKETIDE SYNTHASE ALB1"/>
    <property type="match status" value="1"/>
</dbReference>
<dbReference type="InterPro" id="IPR014030">
    <property type="entry name" value="Ketoacyl_synth_N"/>
</dbReference>
<dbReference type="InterPro" id="IPR020841">
    <property type="entry name" value="PKS_Beta-ketoAc_synthase_dom"/>
</dbReference>
<dbReference type="InterPro" id="IPR016039">
    <property type="entry name" value="Thiolase-like"/>
</dbReference>
<dbReference type="InterPro" id="IPR001077">
    <property type="entry name" value="COMT_C"/>
</dbReference>
<evidence type="ECO:0000256" key="6">
    <source>
        <dbReference type="ARBA" id="ARBA00022737"/>
    </source>
</evidence>
<dbReference type="PROSITE" id="PS51683">
    <property type="entry name" value="SAM_OMT_II"/>
    <property type="match status" value="1"/>
</dbReference>
<evidence type="ECO:0000256" key="4">
    <source>
        <dbReference type="ARBA" id="ARBA00022679"/>
    </source>
</evidence>
<dbReference type="Gene3D" id="3.40.47.10">
    <property type="match status" value="1"/>
</dbReference>
<feature type="region of interest" description="C-terminal hotdog fold" evidence="7">
    <location>
        <begin position="1656"/>
        <end position="1803"/>
    </location>
</feature>
<dbReference type="Pfam" id="PF14765">
    <property type="entry name" value="PS-DH"/>
    <property type="match status" value="1"/>
</dbReference>
<dbReference type="GO" id="GO:0008171">
    <property type="term" value="F:O-methyltransferase activity"/>
    <property type="evidence" value="ECO:0007669"/>
    <property type="project" value="InterPro"/>
</dbReference>
<dbReference type="InterPro" id="IPR049551">
    <property type="entry name" value="PKS_DH_C"/>
</dbReference>
<dbReference type="PROSITE" id="PS00606">
    <property type="entry name" value="KS3_1"/>
    <property type="match status" value="1"/>
</dbReference>
<feature type="domain" description="Carrier" evidence="8">
    <location>
        <begin position="1958"/>
        <end position="2034"/>
    </location>
</feature>
<dbReference type="SUPFAM" id="SSF52151">
    <property type="entry name" value="FabD/lysophospholipase-like"/>
    <property type="match status" value="1"/>
</dbReference>
<dbReference type="PROSITE" id="PS52019">
    <property type="entry name" value="PKS_MFAS_DH"/>
    <property type="match status" value="1"/>
</dbReference>
<evidence type="ECO:0000256" key="5">
    <source>
        <dbReference type="ARBA" id="ARBA00022691"/>
    </source>
</evidence>
<dbReference type="Proteomes" id="UP000326877">
    <property type="component" value="Unassembled WGS sequence"/>
</dbReference>
<dbReference type="InterPro" id="IPR001031">
    <property type="entry name" value="Thioesterase"/>
</dbReference>
<dbReference type="InterPro" id="IPR042104">
    <property type="entry name" value="PKS_dehydratase_sf"/>
</dbReference>
<feature type="domain" description="Ketosynthase family 3 (KS3)" evidence="9">
    <location>
        <begin position="645"/>
        <end position="1030"/>
    </location>
</feature>
<dbReference type="InterPro" id="IPR036736">
    <property type="entry name" value="ACP-like_sf"/>
</dbReference>
<dbReference type="SUPFAM" id="SSF55048">
    <property type="entry name" value="Probable ACP-binding domain of malonyl-CoA ACP transacylase"/>
    <property type="match status" value="1"/>
</dbReference>
<dbReference type="InterPro" id="IPR032088">
    <property type="entry name" value="SAT"/>
</dbReference>